<protein>
    <recommendedName>
        <fullName evidence="4">Histone H2A</fullName>
    </recommendedName>
</protein>
<evidence type="ECO:0000313" key="2">
    <source>
        <dbReference type="EMBL" id="GFO14778.1"/>
    </source>
</evidence>
<feature type="region of interest" description="Disordered" evidence="1">
    <location>
        <begin position="1"/>
        <end position="25"/>
    </location>
</feature>
<gene>
    <name evidence="2" type="ORF">PoB_004128300</name>
</gene>
<evidence type="ECO:0000256" key="1">
    <source>
        <dbReference type="SAM" id="MobiDB-lite"/>
    </source>
</evidence>
<sequence length="96" mass="11072">MNKTNRLGKSSKDKRQGRGTRMLHRGGPLITQSMIRLYFLAIRTLEVLRILKRAMVNGCCLINMYVHMNWLHVSMRARVYVFASLEEGSALSYIKA</sequence>
<accession>A0AAV4B6N9</accession>
<dbReference type="AlphaFoldDB" id="A0AAV4B6N9"/>
<dbReference type="Proteomes" id="UP000735302">
    <property type="component" value="Unassembled WGS sequence"/>
</dbReference>
<proteinExistence type="predicted"/>
<evidence type="ECO:0008006" key="4">
    <source>
        <dbReference type="Google" id="ProtNLM"/>
    </source>
</evidence>
<keyword evidence="3" id="KW-1185">Reference proteome</keyword>
<reference evidence="2 3" key="1">
    <citation type="journal article" date="2021" name="Elife">
        <title>Chloroplast acquisition without the gene transfer in kleptoplastic sea slugs, Plakobranchus ocellatus.</title>
        <authorList>
            <person name="Maeda T."/>
            <person name="Takahashi S."/>
            <person name="Yoshida T."/>
            <person name="Shimamura S."/>
            <person name="Takaki Y."/>
            <person name="Nagai Y."/>
            <person name="Toyoda A."/>
            <person name="Suzuki Y."/>
            <person name="Arimoto A."/>
            <person name="Ishii H."/>
            <person name="Satoh N."/>
            <person name="Nishiyama T."/>
            <person name="Hasebe M."/>
            <person name="Maruyama T."/>
            <person name="Minagawa J."/>
            <person name="Obokata J."/>
            <person name="Shigenobu S."/>
        </authorList>
    </citation>
    <scope>NUCLEOTIDE SEQUENCE [LARGE SCALE GENOMIC DNA]</scope>
</reference>
<comment type="caution">
    <text evidence="2">The sequence shown here is derived from an EMBL/GenBank/DDBJ whole genome shotgun (WGS) entry which is preliminary data.</text>
</comment>
<organism evidence="2 3">
    <name type="scientific">Plakobranchus ocellatus</name>
    <dbReference type="NCBI Taxonomy" id="259542"/>
    <lineage>
        <taxon>Eukaryota</taxon>
        <taxon>Metazoa</taxon>
        <taxon>Spiralia</taxon>
        <taxon>Lophotrochozoa</taxon>
        <taxon>Mollusca</taxon>
        <taxon>Gastropoda</taxon>
        <taxon>Heterobranchia</taxon>
        <taxon>Euthyneura</taxon>
        <taxon>Panpulmonata</taxon>
        <taxon>Sacoglossa</taxon>
        <taxon>Placobranchoidea</taxon>
        <taxon>Plakobranchidae</taxon>
        <taxon>Plakobranchus</taxon>
    </lineage>
</organism>
<name>A0AAV4B6N9_9GAST</name>
<dbReference type="EMBL" id="BLXT01004580">
    <property type="protein sequence ID" value="GFO14778.1"/>
    <property type="molecule type" value="Genomic_DNA"/>
</dbReference>
<evidence type="ECO:0000313" key="3">
    <source>
        <dbReference type="Proteomes" id="UP000735302"/>
    </source>
</evidence>